<dbReference type="Proteomes" id="UP000186817">
    <property type="component" value="Unassembled WGS sequence"/>
</dbReference>
<reference evidence="1 2" key="1">
    <citation type="submission" date="2016-02" db="EMBL/GenBank/DDBJ databases">
        <title>Genome analysis of coral dinoflagellate symbionts highlights evolutionary adaptations to a symbiotic lifestyle.</title>
        <authorList>
            <person name="Aranda M."/>
            <person name="Li Y."/>
            <person name="Liew Y.J."/>
            <person name="Baumgarten S."/>
            <person name="Simakov O."/>
            <person name="Wilson M."/>
            <person name="Piel J."/>
            <person name="Ashoor H."/>
            <person name="Bougouffa S."/>
            <person name="Bajic V.B."/>
            <person name="Ryu T."/>
            <person name="Ravasi T."/>
            <person name="Bayer T."/>
            <person name="Micklem G."/>
            <person name="Kim H."/>
            <person name="Bhak J."/>
            <person name="Lajeunesse T.C."/>
            <person name="Voolstra C.R."/>
        </authorList>
    </citation>
    <scope>NUCLEOTIDE SEQUENCE [LARGE SCALE GENOMIC DNA]</scope>
    <source>
        <strain evidence="1 2">CCMP2467</strain>
    </source>
</reference>
<feature type="non-terminal residue" evidence="1">
    <location>
        <position position="72"/>
    </location>
</feature>
<proteinExistence type="predicted"/>
<dbReference type="InterPro" id="IPR011990">
    <property type="entry name" value="TPR-like_helical_dom_sf"/>
</dbReference>
<name>A0A1Q9BTX1_SYMMI</name>
<organism evidence="1 2">
    <name type="scientific">Symbiodinium microadriaticum</name>
    <name type="common">Dinoflagellate</name>
    <name type="synonym">Zooxanthella microadriatica</name>
    <dbReference type="NCBI Taxonomy" id="2951"/>
    <lineage>
        <taxon>Eukaryota</taxon>
        <taxon>Sar</taxon>
        <taxon>Alveolata</taxon>
        <taxon>Dinophyceae</taxon>
        <taxon>Suessiales</taxon>
        <taxon>Symbiodiniaceae</taxon>
        <taxon>Symbiodinium</taxon>
    </lineage>
</organism>
<evidence type="ECO:0000313" key="2">
    <source>
        <dbReference type="Proteomes" id="UP000186817"/>
    </source>
</evidence>
<dbReference type="Gene3D" id="1.25.40.10">
    <property type="entry name" value="Tetratricopeptide repeat domain"/>
    <property type="match status" value="1"/>
</dbReference>
<dbReference type="AlphaFoldDB" id="A0A1Q9BTX1"/>
<sequence>MILSLAFATSEQLGENGALELLKKMSRAELRRNEITWNAAVRALQQGTQWQLALDLLAQATPKGKKGAADAE</sequence>
<comment type="caution">
    <text evidence="1">The sequence shown here is derived from an EMBL/GenBank/DDBJ whole genome shotgun (WGS) entry which is preliminary data.</text>
</comment>
<protein>
    <submittedName>
        <fullName evidence="1">Uncharacterized protein</fullName>
    </submittedName>
</protein>
<dbReference type="EMBL" id="LSRX01004283">
    <property type="protein sequence ID" value="OLP74084.1"/>
    <property type="molecule type" value="Genomic_DNA"/>
</dbReference>
<keyword evidence="2" id="KW-1185">Reference proteome</keyword>
<accession>A0A1Q9BTX1</accession>
<evidence type="ECO:0000313" key="1">
    <source>
        <dbReference type="EMBL" id="OLP74084.1"/>
    </source>
</evidence>
<gene>
    <name evidence="1" type="ORF">AK812_SmicGene46482</name>
</gene>